<dbReference type="Gene3D" id="2.60.40.10">
    <property type="entry name" value="Immunoglobulins"/>
    <property type="match status" value="1"/>
</dbReference>
<proteinExistence type="predicted"/>
<dbReference type="InterPro" id="IPR013783">
    <property type="entry name" value="Ig-like_fold"/>
</dbReference>
<comment type="caution">
    <text evidence="2">The sequence shown here is derived from an EMBL/GenBank/DDBJ whole genome shotgun (WGS) entry which is preliminary data.</text>
</comment>
<evidence type="ECO:0000256" key="1">
    <source>
        <dbReference type="SAM" id="MobiDB-lite"/>
    </source>
</evidence>
<sequence>GSLMALDIVITSIDEVTNTSCKIHYTAASLWSSWYDADVIETPDDGSHGWSLSEYWVRLFSLEANTEYDVYIKGKENVGDDWENSNTETFTTANIGGDAPEKPINPKPTDAADDVVLDQETIIWENGGGATSYDVYYGDTSGSLSLVSDGQEALSYTIDGVTLGSPFDYLITRYWRIDAINDVGIITGDEWSFVSIAFDPPLPTGVTLDADGNPTGTPTGESGMMTVRRLVAAAYNKMWYESI</sequence>
<organism evidence="2">
    <name type="scientific">marine sediment metagenome</name>
    <dbReference type="NCBI Taxonomy" id="412755"/>
    <lineage>
        <taxon>unclassified sequences</taxon>
        <taxon>metagenomes</taxon>
        <taxon>ecological metagenomes</taxon>
    </lineage>
</organism>
<dbReference type="EMBL" id="BARS01045736">
    <property type="protein sequence ID" value="GAG35990.1"/>
    <property type="molecule type" value="Genomic_DNA"/>
</dbReference>
<evidence type="ECO:0000313" key="2">
    <source>
        <dbReference type="EMBL" id="GAG35990.1"/>
    </source>
</evidence>
<evidence type="ECO:0008006" key="3">
    <source>
        <dbReference type="Google" id="ProtNLM"/>
    </source>
</evidence>
<name>X0WZ50_9ZZZZ</name>
<feature type="non-terminal residue" evidence="2">
    <location>
        <position position="1"/>
    </location>
</feature>
<reference evidence="2" key="1">
    <citation type="journal article" date="2014" name="Front. Microbiol.">
        <title>High frequency of phylogenetically diverse reductive dehalogenase-homologous genes in deep subseafloor sedimentary metagenomes.</title>
        <authorList>
            <person name="Kawai M."/>
            <person name="Futagami T."/>
            <person name="Toyoda A."/>
            <person name="Takaki Y."/>
            <person name="Nishi S."/>
            <person name="Hori S."/>
            <person name="Arai W."/>
            <person name="Tsubouchi T."/>
            <person name="Morono Y."/>
            <person name="Uchiyama I."/>
            <person name="Ito T."/>
            <person name="Fujiyama A."/>
            <person name="Inagaki F."/>
            <person name="Takami H."/>
        </authorList>
    </citation>
    <scope>NUCLEOTIDE SEQUENCE</scope>
    <source>
        <strain evidence="2">Expedition CK06-06</strain>
    </source>
</reference>
<accession>X0WZ50</accession>
<dbReference type="InterPro" id="IPR036116">
    <property type="entry name" value="FN3_sf"/>
</dbReference>
<gene>
    <name evidence="2" type="ORF">S01H1_68936</name>
</gene>
<protein>
    <recommendedName>
        <fullName evidence="3">Fibronectin type-III domain-containing protein</fullName>
    </recommendedName>
</protein>
<dbReference type="AlphaFoldDB" id="X0WZ50"/>
<feature type="region of interest" description="Disordered" evidence="1">
    <location>
        <begin position="83"/>
        <end position="107"/>
    </location>
</feature>
<dbReference type="SUPFAM" id="SSF49265">
    <property type="entry name" value="Fibronectin type III"/>
    <property type="match status" value="1"/>
</dbReference>
<feature type="compositionally biased region" description="Polar residues" evidence="1">
    <location>
        <begin position="84"/>
        <end position="94"/>
    </location>
</feature>